<dbReference type="CDD" id="cd01949">
    <property type="entry name" value="GGDEF"/>
    <property type="match status" value="1"/>
</dbReference>
<dbReference type="PANTHER" id="PTHR44757">
    <property type="entry name" value="DIGUANYLATE CYCLASE DGCP"/>
    <property type="match status" value="1"/>
</dbReference>
<evidence type="ECO:0000256" key="1">
    <source>
        <dbReference type="SAM" id="Coils"/>
    </source>
</evidence>
<dbReference type="SUPFAM" id="SSF55073">
    <property type="entry name" value="Nucleotide cyclase"/>
    <property type="match status" value="1"/>
</dbReference>
<dbReference type="RefSeq" id="WP_209736722.1">
    <property type="nucleotide sequence ID" value="NZ_CP072611.1"/>
</dbReference>
<dbReference type="PANTHER" id="PTHR44757:SF2">
    <property type="entry name" value="BIOFILM ARCHITECTURE MAINTENANCE PROTEIN MBAA"/>
    <property type="match status" value="1"/>
</dbReference>
<dbReference type="InterPro" id="IPR043128">
    <property type="entry name" value="Rev_trsase/Diguanyl_cyclase"/>
</dbReference>
<protein>
    <submittedName>
        <fullName evidence="5">Bifunctional diguanylate cyclase/phosphodiesterase</fullName>
    </submittedName>
</protein>
<feature type="coiled-coil region" evidence="1">
    <location>
        <begin position="221"/>
        <end position="273"/>
    </location>
</feature>
<feature type="domain" description="EAL" evidence="3">
    <location>
        <begin position="260"/>
        <end position="508"/>
    </location>
</feature>
<dbReference type="Gene3D" id="3.30.70.270">
    <property type="match status" value="1"/>
</dbReference>
<dbReference type="SMART" id="SM00052">
    <property type="entry name" value="EAL"/>
    <property type="match status" value="1"/>
</dbReference>
<dbReference type="Gene3D" id="3.20.20.450">
    <property type="entry name" value="EAL domain"/>
    <property type="match status" value="1"/>
</dbReference>
<accession>A0ABW5CIL8</accession>
<dbReference type="InterPro" id="IPR029787">
    <property type="entry name" value="Nucleotide_cyclase"/>
</dbReference>
<evidence type="ECO:0000259" key="3">
    <source>
        <dbReference type="PROSITE" id="PS50883"/>
    </source>
</evidence>
<comment type="caution">
    <text evidence="5">The sequence shown here is derived from an EMBL/GenBank/DDBJ whole genome shotgun (WGS) entry which is preliminary data.</text>
</comment>
<dbReference type="PROSITE" id="PS50887">
    <property type="entry name" value="GGDEF"/>
    <property type="match status" value="1"/>
</dbReference>
<organism evidence="5 6">
    <name type="scientific">Aureimonas populi</name>
    <dbReference type="NCBI Taxonomy" id="1701758"/>
    <lineage>
        <taxon>Bacteria</taxon>
        <taxon>Pseudomonadati</taxon>
        <taxon>Pseudomonadota</taxon>
        <taxon>Alphaproteobacteria</taxon>
        <taxon>Hyphomicrobiales</taxon>
        <taxon>Aurantimonadaceae</taxon>
        <taxon>Aureimonas</taxon>
    </lineage>
</organism>
<dbReference type="InterPro" id="IPR035919">
    <property type="entry name" value="EAL_sf"/>
</dbReference>
<dbReference type="PROSITE" id="PS50883">
    <property type="entry name" value="EAL"/>
    <property type="match status" value="1"/>
</dbReference>
<dbReference type="Pfam" id="PF00990">
    <property type="entry name" value="GGDEF"/>
    <property type="match status" value="1"/>
</dbReference>
<dbReference type="CDD" id="cd01948">
    <property type="entry name" value="EAL"/>
    <property type="match status" value="1"/>
</dbReference>
<keyword evidence="2" id="KW-1133">Transmembrane helix</keyword>
<name>A0ABW5CIL8_9HYPH</name>
<keyword evidence="6" id="KW-1185">Reference proteome</keyword>
<evidence type="ECO:0000313" key="5">
    <source>
        <dbReference type="EMBL" id="MFD2237139.1"/>
    </source>
</evidence>
<dbReference type="Pfam" id="PF00563">
    <property type="entry name" value="EAL"/>
    <property type="match status" value="1"/>
</dbReference>
<dbReference type="Proteomes" id="UP001597371">
    <property type="component" value="Unassembled WGS sequence"/>
</dbReference>
<dbReference type="SUPFAM" id="SSF141868">
    <property type="entry name" value="EAL domain-like"/>
    <property type="match status" value="1"/>
</dbReference>
<keyword evidence="1" id="KW-0175">Coiled coil</keyword>
<evidence type="ECO:0000313" key="6">
    <source>
        <dbReference type="Proteomes" id="UP001597371"/>
    </source>
</evidence>
<dbReference type="InterPro" id="IPR000160">
    <property type="entry name" value="GGDEF_dom"/>
</dbReference>
<proteinExistence type="predicted"/>
<feature type="domain" description="GGDEF" evidence="4">
    <location>
        <begin position="118"/>
        <end position="251"/>
    </location>
</feature>
<keyword evidence="2" id="KW-0812">Transmembrane</keyword>
<dbReference type="NCBIfam" id="TIGR00254">
    <property type="entry name" value="GGDEF"/>
    <property type="match status" value="1"/>
</dbReference>
<gene>
    <name evidence="5" type="ORF">ACFSKQ_06615</name>
</gene>
<dbReference type="InterPro" id="IPR001633">
    <property type="entry name" value="EAL_dom"/>
</dbReference>
<dbReference type="SMART" id="SM00267">
    <property type="entry name" value="GGDEF"/>
    <property type="match status" value="1"/>
</dbReference>
<evidence type="ECO:0000259" key="4">
    <source>
        <dbReference type="PROSITE" id="PS50887"/>
    </source>
</evidence>
<feature type="transmembrane region" description="Helical" evidence="2">
    <location>
        <begin position="49"/>
        <end position="67"/>
    </location>
</feature>
<sequence length="508" mass="55424">MRHRIGIQDLGALAGLLLVLAYVAFEIEVFRTEGAMSDAQRRIALNESLLLGGILVLGLLIFAIRRYRDLRSEIARRSAAECKARELAYRDPLTGLANRREFEDSLRRAAAAPPEAGCSHAVFLLDLNGFKQINDTYGHGVGDEVLVICAQRLMSAVRQDAFVARIGGDEFVILAEHLLGPEAAASIAMRILHRFERPVATGHAEHPVSVGIGIALMPGDAQEAEEALRKADVALYRAKAERRSAFRFFEEEMDRLLREREAMERDLKRAMQGGRIEPRYRPSFDLGTGGVVGFEAVPCWTGDSGEEIPPERFLPIAQETGLIHELAAQVLEAACRAATRWPDAITLSMDVLPGQIKDRNLGQSILATLERTGLDPRRFEVEIAESTIVHDLEAAKAALGPLRSAGVGIALDNFGTGYSNLYHMREFRIDKVKIARRLVENMGEEEADRMVRALAGLGHGLGLAVSADGLDNTEELGLLLASGVREGQGSGELVTGAEADRLVSRVPA</sequence>
<keyword evidence="2" id="KW-0472">Membrane</keyword>
<dbReference type="InterPro" id="IPR052155">
    <property type="entry name" value="Biofilm_reg_signaling"/>
</dbReference>
<reference evidence="6" key="1">
    <citation type="journal article" date="2019" name="Int. J. Syst. Evol. Microbiol.">
        <title>The Global Catalogue of Microorganisms (GCM) 10K type strain sequencing project: providing services to taxonomists for standard genome sequencing and annotation.</title>
        <authorList>
            <consortium name="The Broad Institute Genomics Platform"/>
            <consortium name="The Broad Institute Genome Sequencing Center for Infectious Disease"/>
            <person name="Wu L."/>
            <person name="Ma J."/>
        </authorList>
    </citation>
    <scope>NUCLEOTIDE SEQUENCE [LARGE SCALE GENOMIC DNA]</scope>
    <source>
        <strain evidence="6">ZS-35-S2</strain>
    </source>
</reference>
<dbReference type="EMBL" id="JBHUIJ010000006">
    <property type="protein sequence ID" value="MFD2237139.1"/>
    <property type="molecule type" value="Genomic_DNA"/>
</dbReference>
<evidence type="ECO:0000256" key="2">
    <source>
        <dbReference type="SAM" id="Phobius"/>
    </source>
</evidence>